<dbReference type="GO" id="GO:0005737">
    <property type="term" value="C:cytoplasm"/>
    <property type="evidence" value="ECO:0007669"/>
    <property type="project" value="TreeGrafter"/>
</dbReference>
<dbReference type="SUPFAM" id="SSF53686">
    <property type="entry name" value="Tryptophan synthase beta subunit-like PLP-dependent enzymes"/>
    <property type="match status" value="1"/>
</dbReference>
<reference evidence="3" key="1">
    <citation type="submission" date="2017-04" db="EMBL/GenBank/DDBJ databases">
        <authorList>
            <person name="Bumgarner R.E."/>
            <person name="Fredricks D.N."/>
            <person name="Srinivasan S."/>
        </authorList>
    </citation>
    <scope>NUCLEOTIDE SEQUENCE [LARGE SCALE GENOMIC DNA]</scope>
    <source>
        <strain evidence="3">KA00405</strain>
    </source>
</reference>
<dbReference type="RefSeq" id="WP_102892150.1">
    <property type="nucleotide sequence ID" value="NZ_NBZD01000001.1"/>
</dbReference>
<comment type="caution">
    <text evidence="2">The sequence shown here is derived from an EMBL/GenBank/DDBJ whole genome shotgun (WGS) entry which is preliminary data.</text>
</comment>
<evidence type="ECO:0000259" key="1">
    <source>
        <dbReference type="Pfam" id="PF14821"/>
    </source>
</evidence>
<dbReference type="Gene3D" id="3.40.50.1100">
    <property type="match status" value="2"/>
</dbReference>
<dbReference type="AlphaFoldDB" id="A0A2J8B3P5"/>
<dbReference type="Proteomes" id="UP000236394">
    <property type="component" value="Unassembled WGS sequence"/>
</dbReference>
<protein>
    <recommendedName>
        <fullName evidence="1">Threonine synthase N-terminal domain-containing protein</fullName>
    </recommendedName>
</protein>
<dbReference type="InterPro" id="IPR029144">
    <property type="entry name" value="Thr_synth_N"/>
</dbReference>
<dbReference type="EMBL" id="NBZD01000001">
    <property type="protein sequence ID" value="PNH19354.1"/>
    <property type="molecule type" value="Genomic_DNA"/>
</dbReference>
<dbReference type="PANTHER" id="PTHR43515:SF1">
    <property type="entry name" value="THREONINE SYNTHASE-LIKE 1"/>
    <property type="match status" value="1"/>
</dbReference>
<sequence>MMRYISTRSDFSTESSAEVLINGILPDGGVLVPEYLPFYDEAGLAELAPLSFNERVVRILHDFLPDFSPTRLRECVSKAFNKEAFPSERVVSVVGLNKYLQHEYLLEMWYGPTGSYKDIAIQLYPELLNLAATSMGKNCRYCFINATCGDAGIAATAALKDFPHTEALILYPQRGLNEVQRRQLLDGRGKNILIHPVNAGFDQIQILTKKICQSEEIRQAAVEAGKLVVTVNAKSWGRLLPQVAVFVSAYADLLATGEITAHDKLNLVVPSGNLSNLLAAWYARQMGVPFRHLVCASNRNKVTSDFFSSGKFDANRKLMHTIAPSMDILRPENMERLLFELSGHNYERVNAWELALSNDGGYQVETDILRRIQAVMVGGFADDNAIMRTIREVYDRTDFAVDPHTAVGFNVYGRYEQRSKDEAKVLYVSPTSPYKTPKVMSNALGLGKGAASVPETGLISDLAKEIGVYLPKQLESLINAATPAATVAATAETATAIETNTNTAADNDNTKANVAATATVDETDVVAVDNIKANNMTAMSQSMSKPTSQPTSKLDVSEEPVSLTLQQVMPAVLEFVRHGCD</sequence>
<name>A0A2J8B3P5_9FIRM</name>
<dbReference type="Pfam" id="PF14821">
    <property type="entry name" value="Thr_synth_N"/>
    <property type="match status" value="1"/>
</dbReference>
<evidence type="ECO:0000313" key="2">
    <source>
        <dbReference type="EMBL" id="PNH19354.1"/>
    </source>
</evidence>
<proteinExistence type="predicted"/>
<accession>A0A2J8B3P5</accession>
<evidence type="ECO:0000313" key="3">
    <source>
        <dbReference type="Proteomes" id="UP000236394"/>
    </source>
</evidence>
<dbReference type="Gene3D" id="3.90.1380.10">
    <property type="entry name" value="Threonine synthase, N-terminal domain"/>
    <property type="match status" value="1"/>
</dbReference>
<dbReference type="PANTHER" id="PTHR43515">
    <property type="entry name" value="THREONINE SYNTHASE-LIKE 1"/>
    <property type="match status" value="1"/>
</dbReference>
<feature type="domain" description="Threonine synthase N-terminal" evidence="1">
    <location>
        <begin position="3"/>
        <end position="80"/>
    </location>
</feature>
<gene>
    <name evidence="2" type="ORF">B7R76_00230</name>
</gene>
<dbReference type="GO" id="GO:1901605">
    <property type="term" value="P:alpha-amino acid metabolic process"/>
    <property type="evidence" value="ECO:0007669"/>
    <property type="project" value="UniProtKB-ARBA"/>
</dbReference>
<organism evidence="2 3">
    <name type="scientific">Mageeibacillus indolicus</name>
    <dbReference type="NCBI Taxonomy" id="884684"/>
    <lineage>
        <taxon>Bacteria</taxon>
        <taxon>Bacillati</taxon>
        <taxon>Bacillota</taxon>
        <taxon>Clostridia</taxon>
        <taxon>Eubacteriales</taxon>
        <taxon>Oscillospiraceae</taxon>
        <taxon>Mageeibacillus</taxon>
    </lineage>
</organism>
<dbReference type="InterPro" id="IPR036052">
    <property type="entry name" value="TrpB-like_PALP_sf"/>
</dbReference>
<dbReference type="InterPro" id="IPR037158">
    <property type="entry name" value="Thr_synth_N_sf"/>
</dbReference>